<sequence>MPPLIPIIVGIAIAAPAIGAVVAGAAIAGLAGSLILLGSSLILSGVSRALIKPPEFGDFETKAQSRLVSARQSAAPRVLIYGLVRLGGIVTFLDKRGTNGEFLDVVLTISGHEVEEIGTMYFDGVSVPLDASGVGSAANATGKFAGHVRVQKNLGADSQAALSDLVTASFKWTTNHRQRGCAHVWIELKLNPDLFPNGTPQITFDVKGAKVFDTRTSTTAYSANAALCLRDYLVKTRLKGGAGIAAALIPDSFVDAAANLADEDVTLDLGGTEDRYTCNGTISTAEQPGQIIQQFLSAMAGKLVFSGGEWQMYGGAWRAPTVSFDETELVGPLKVESRLPRRELFNAVKGVIVTAANNWQPSDFPPVTNTTYETEDGERLWKDVDFPFTTSAATAQRLAKIDLETARQQKTVRVRMNLKALQVNPPDVIQLTVARFSWTNKNFEIAEQQLVWDDSGDAPALMVEMLLRETASTVYDWTAASDEDQPTAPGSPDLPDSASLDDISDGLTYHFREEVFVEYFEQDVHTAWNLRAGGAAVTYPSDGQAGGRVLQAAGNGDWRAYPENIPFDPSKLYRIRCRVRQTANPADPAKDLFYCGVEGVAADGVTAVNRTGAASWGTQHWICAQGEDGGAWGLNTWVEYTGYFKGWAGTGSNKSPDPANPGALHTNVRYFRPLFIMNQPSDGDGTQQLDYIAVDVLPDDYGSNFELMPSIAVGDWTNPANAFDGDEDSYAQGIAGSFELLGYAPILTGPYNIGVKMISSAPTVPSGATVYGEYSKDSGQNWVQIYARTGVFAKTTDEVTLGSPPTKTSKMKARQRLVGGSTTSATKNGGTLANENYAGGSVNWTAPANAQTSNDSYATASLGAEIISNYLKVTNCLFAATGAIQGIRVRVERKASVATMIDDAVVRLVKGGVVVGQDKGGGFWPITDAYASYGGSSDLWGESWAIGDINASDFGVVIAARNADISARLASIDHIEITVWYGGNMPTGRLHEATIVLSLK</sequence>
<gene>
    <name evidence="3" type="ORF">LCGC14_1286960</name>
</gene>
<keyword evidence="1" id="KW-0472">Membrane</keyword>
<feature type="transmembrane region" description="Helical" evidence="1">
    <location>
        <begin position="7"/>
        <end position="37"/>
    </location>
</feature>
<dbReference type="AlphaFoldDB" id="A0A0F9LEG7"/>
<name>A0A0F9LEG7_9ZZZZ</name>
<dbReference type="InterPro" id="IPR032876">
    <property type="entry name" value="J_dom"/>
</dbReference>
<keyword evidence="1" id="KW-1133">Transmembrane helix</keyword>
<organism evidence="3">
    <name type="scientific">marine sediment metagenome</name>
    <dbReference type="NCBI Taxonomy" id="412755"/>
    <lineage>
        <taxon>unclassified sequences</taxon>
        <taxon>metagenomes</taxon>
        <taxon>ecological metagenomes</taxon>
    </lineage>
</organism>
<comment type="caution">
    <text evidence="3">The sequence shown here is derived from an EMBL/GenBank/DDBJ whole genome shotgun (WGS) entry which is preliminary data.</text>
</comment>
<keyword evidence="1" id="KW-0812">Transmembrane</keyword>
<evidence type="ECO:0000256" key="1">
    <source>
        <dbReference type="SAM" id="Phobius"/>
    </source>
</evidence>
<dbReference type="Pfam" id="PF13550">
    <property type="entry name" value="Phage-tail_3"/>
    <property type="match status" value="1"/>
</dbReference>
<evidence type="ECO:0000313" key="3">
    <source>
        <dbReference type="EMBL" id="KKM85646.1"/>
    </source>
</evidence>
<reference evidence="3" key="1">
    <citation type="journal article" date="2015" name="Nature">
        <title>Complex archaea that bridge the gap between prokaryotes and eukaryotes.</title>
        <authorList>
            <person name="Spang A."/>
            <person name="Saw J.H."/>
            <person name="Jorgensen S.L."/>
            <person name="Zaremba-Niedzwiedzka K."/>
            <person name="Martijn J."/>
            <person name="Lind A.E."/>
            <person name="van Eijk R."/>
            <person name="Schleper C."/>
            <person name="Guy L."/>
            <person name="Ettema T.J."/>
        </authorList>
    </citation>
    <scope>NUCLEOTIDE SEQUENCE</scope>
</reference>
<accession>A0A0F9LEG7</accession>
<protein>
    <recommendedName>
        <fullName evidence="2">Tip attachment protein J domain-containing protein</fullName>
    </recommendedName>
</protein>
<evidence type="ECO:0000259" key="2">
    <source>
        <dbReference type="Pfam" id="PF13550"/>
    </source>
</evidence>
<feature type="domain" description="Tip attachment protein J" evidence="2">
    <location>
        <begin position="287"/>
        <end position="433"/>
    </location>
</feature>
<proteinExistence type="predicted"/>
<dbReference type="EMBL" id="LAZR01007377">
    <property type="protein sequence ID" value="KKM85646.1"/>
    <property type="molecule type" value="Genomic_DNA"/>
</dbReference>